<reference evidence="4" key="1">
    <citation type="submission" date="2025-08" db="UniProtKB">
        <authorList>
            <consortium name="Ensembl"/>
        </authorList>
    </citation>
    <scope>IDENTIFICATION</scope>
</reference>
<evidence type="ECO:0000313" key="5">
    <source>
        <dbReference type="Proteomes" id="UP000261540"/>
    </source>
</evidence>
<accession>A0A3B3RU83</accession>
<dbReference type="PANTHER" id="PTHR45710:SF26">
    <property type="entry name" value="RH26557P"/>
    <property type="match status" value="1"/>
</dbReference>
<dbReference type="Gene3D" id="3.10.100.10">
    <property type="entry name" value="Mannose-Binding Protein A, subunit A"/>
    <property type="match status" value="1"/>
</dbReference>
<dbReference type="InterPro" id="IPR016186">
    <property type="entry name" value="C-type_lectin-like/link_sf"/>
</dbReference>
<feature type="region of interest" description="Disordered" evidence="2">
    <location>
        <begin position="1"/>
        <end position="20"/>
    </location>
</feature>
<reference evidence="4" key="2">
    <citation type="submission" date="2025-09" db="UniProtKB">
        <authorList>
            <consortium name="Ensembl"/>
        </authorList>
    </citation>
    <scope>IDENTIFICATION</scope>
</reference>
<sequence length="137" mass="16263">TEDELQSATDQLQHRENRERPASQCSAKHWGQLYLPPVLNVLYSICIVNLFFPAGPRCPTGWISFNFKCYYVSDERKTWIDSQEDCRHKGADLLIINSLKEELMFSKDQRAWIGLTDKEHEGTWKWRDYYRRTPTFT</sequence>
<organism evidence="4 5">
    <name type="scientific">Paramormyrops kingsleyae</name>
    <dbReference type="NCBI Taxonomy" id="1676925"/>
    <lineage>
        <taxon>Eukaryota</taxon>
        <taxon>Metazoa</taxon>
        <taxon>Chordata</taxon>
        <taxon>Craniata</taxon>
        <taxon>Vertebrata</taxon>
        <taxon>Euteleostomi</taxon>
        <taxon>Actinopterygii</taxon>
        <taxon>Neopterygii</taxon>
        <taxon>Teleostei</taxon>
        <taxon>Osteoglossocephala</taxon>
        <taxon>Osteoglossomorpha</taxon>
        <taxon>Osteoglossiformes</taxon>
        <taxon>Mormyridae</taxon>
        <taxon>Paramormyrops</taxon>
    </lineage>
</organism>
<dbReference type="GeneTree" id="ENSGT01000000215223"/>
<protein>
    <recommendedName>
        <fullName evidence="3">C-type lectin domain-containing protein</fullName>
    </recommendedName>
</protein>
<dbReference type="GO" id="GO:0005886">
    <property type="term" value="C:plasma membrane"/>
    <property type="evidence" value="ECO:0007669"/>
    <property type="project" value="UniProtKB-SubCell"/>
</dbReference>
<dbReference type="PROSITE" id="PS50041">
    <property type="entry name" value="C_TYPE_LECTIN_2"/>
    <property type="match status" value="1"/>
</dbReference>
<dbReference type="Pfam" id="PF00059">
    <property type="entry name" value="Lectin_C"/>
    <property type="match status" value="1"/>
</dbReference>
<evidence type="ECO:0000313" key="4">
    <source>
        <dbReference type="Ensembl" id="ENSPKIP00000021291.1"/>
    </source>
</evidence>
<name>A0A3B3RU83_9TELE</name>
<evidence type="ECO:0000259" key="3">
    <source>
        <dbReference type="PROSITE" id="PS50041"/>
    </source>
</evidence>
<dbReference type="SUPFAM" id="SSF56436">
    <property type="entry name" value="C-type lectin-like"/>
    <property type="match status" value="1"/>
</dbReference>
<keyword evidence="5" id="KW-1185">Reference proteome</keyword>
<dbReference type="Proteomes" id="UP000261540">
    <property type="component" value="Unplaced"/>
</dbReference>
<feature type="compositionally biased region" description="Polar residues" evidence="2">
    <location>
        <begin position="1"/>
        <end position="11"/>
    </location>
</feature>
<proteinExistence type="predicted"/>
<dbReference type="InterPro" id="IPR001304">
    <property type="entry name" value="C-type_lectin-like"/>
</dbReference>
<dbReference type="Ensembl" id="ENSPKIT00000001924.1">
    <property type="protein sequence ID" value="ENSPKIP00000021291.1"/>
    <property type="gene ID" value="ENSPKIG00000005750.1"/>
</dbReference>
<dbReference type="InterPro" id="IPR016187">
    <property type="entry name" value="CTDL_fold"/>
</dbReference>
<comment type="subcellular location">
    <subcellularLocation>
        <location evidence="1">Cell membrane</location>
        <topology evidence="1">Single-pass type II membrane protein</topology>
    </subcellularLocation>
</comment>
<feature type="domain" description="C-type lectin" evidence="3">
    <location>
        <begin position="65"/>
        <end position="137"/>
    </location>
</feature>
<evidence type="ECO:0000256" key="1">
    <source>
        <dbReference type="ARBA" id="ARBA00004401"/>
    </source>
</evidence>
<evidence type="ECO:0000256" key="2">
    <source>
        <dbReference type="SAM" id="MobiDB-lite"/>
    </source>
</evidence>
<dbReference type="PANTHER" id="PTHR45710">
    <property type="entry name" value="C-TYPE LECTIN DOMAIN-CONTAINING PROTEIN 180"/>
    <property type="match status" value="1"/>
</dbReference>
<dbReference type="InterPro" id="IPR050828">
    <property type="entry name" value="C-type_lectin/matrix_domain"/>
</dbReference>
<dbReference type="AlphaFoldDB" id="A0A3B3RU83"/>